<evidence type="ECO:0000256" key="11">
    <source>
        <dbReference type="ARBA" id="ARBA00025437"/>
    </source>
</evidence>
<feature type="compositionally biased region" description="Polar residues" evidence="14">
    <location>
        <begin position="922"/>
        <end position="931"/>
    </location>
</feature>
<reference evidence="17 18" key="1">
    <citation type="submission" date="2018-02" db="EMBL/GenBank/DDBJ databases">
        <title>Whole genome sequencing of endophytic bacterium.</title>
        <authorList>
            <person name="Eedara R."/>
            <person name="Podile A.R."/>
        </authorList>
    </citation>
    <scope>NUCLEOTIDE SEQUENCE [LARGE SCALE GENOMIC DNA]</scope>
    <source>
        <strain evidence="17 18">RP1T</strain>
    </source>
</reference>
<comment type="similarity">
    <text evidence="2">Belongs to the ribonucleoside diphosphate reductase class-2 family.</text>
</comment>
<dbReference type="Pfam" id="PF02867">
    <property type="entry name" value="Ribonuc_red_lgC"/>
    <property type="match status" value="2"/>
</dbReference>
<feature type="domain" description="Ribonucleotide reductase large subunit C-terminal" evidence="15">
    <location>
        <begin position="811"/>
        <end position="915"/>
    </location>
</feature>
<evidence type="ECO:0000256" key="2">
    <source>
        <dbReference type="ARBA" id="ARBA00007405"/>
    </source>
</evidence>
<dbReference type="AlphaFoldDB" id="A0A2S9QIE2"/>
<dbReference type="PANTHER" id="PTHR43371:SF1">
    <property type="entry name" value="RIBONUCLEOSIDE-DIPHOSPHATE REDUCTASE"/>
    <property type="match status" value="1"/>
</dbReference>
<feature type="domain" description="Ribonucleotide reductase class II vitamin B12-dependent N-terminal" evidence="16">
    <location>
        <begin position="22"/>
        <end position="147"/>
    </location>
</feature>
<dbReference type="OrthoDB" id="9762933at2"/>
<keyword evidence="10" id="KW-0170">Cobalt</keyword>
<dbReference type="SUPFAM" id="SSF51998">
    <property type="entry name" value="PFL-like glycyl radical enzymes"/>
    <property type="match status" value="1"/>
</dbReference>
<protein>
    <recommendedName>
        <fullName evidence="4">Vitamin B12-dependent ribonucleotide reductase</fullName>
        <ecNumber evidence="3">1.17.4.1</ecNumber>
    </recommendedName>
    <alternativeName>
        <fullName evidence="12">Ribonucleoside-diphosphate reductase NrdJ</fullName>
    </alternativeName>
</protein>
<dbReference type="InterPro" id="IPR050862">
    <property type="entry name" value="RdRp_reductase_class-2"/>
</dbReference>
<keyword evidence="9" id="KW-1015">Disulfide bond</keyword>
<evidence type="ECO:0000256" key="14">
    <source>
        <dbReference type="SAM" id="MobiDB-lite"/>
    </source>
</evidence>
<dbReference type="Gene3D" id="3.20.70.20">
    <property type="match status" value="3"/>
</dbReference>
<dbReference type="GO" id="GO:0071897">
    <property type="term" value="P:DNA biosynthetic process"/>
    <property type="evidence" value="ECO:0007669"/>
    <property type="project" value="UniProtKB-KW"/>
</dbReference>
<dbReference type="InterPro" id="IPR000788">
    <property type="entry name" value="RNR_lg_C"/>
</dbReference>
<evidence type="ECO:0000256" key="5">
    <source>
        <dbReference type="ARBA" id="ARBA00022628"/>
    </source>
</evidence>
<keyword evidence="5" id="KW-0846">Cobalamin</keyword>
<feature type="domain" description="Ribonucleotide reductase large subunit C-terminal" evidence="15">
    <location>
        <begin position="198"/>
        <end position="752"/>
    </location>
</feature>
<evidence type="ECO:0000256" key="4">
    <source>
        <dbReference type="ARBA" id="ARBA00014409"/>
    </source>
</evidence>
<evidence type="ECO:0000256" key="1">
    <source>
        <dbReference type="ARBA" id="ARBA00001922"/>
    </source>
</evidence>
<name>A0A2S9QIE2_9HYPH</name>
<comment type="function">
    <text evidence="11">Catalyzes the reduction of ribonucleotides to deoxyribonucleotides. May function to provide a pool of deoxyribonucleotide precursors for DNA repair during oxygen limitation and/or for immediate growth after restoration of oxygen.</text>
</comment>
<dbReference type="GO" id="GO:0031419">
    <property type="term" value="F:cobalamin binding"/>
    <property type="evidence" value="ECO:0007669"/>
    <property type="project" value="UniProtKB-KW"/>
</dbReference>
<keyword evidence="6" id="KW-0237">DNA synthesis</keyword>
<proteinExistence type="inferred from homology"/>
<dbReference type="SUPFAM" id="SSF75625">
    <property type="entry name" value="YebC-like"/>
    <property type="match status" value="1"/>
</dbReference>
<evidence type="ECO:0000256" key="9">
    <source>
        <dbReference type="ARBA" id="ARBA00023157"/>
    </source>
</evidence>
<feature type="region of interest" description="Disordered" evidence="14">
    <location>
        <begin position="922"/>
        <end position="945"/>
    </location>
</feature>
<evidence type="ECO:0000313" key="17">
    <source>
        <dbReference type="EMBL" id="PRH89105.1"/>
    </source>
</evidence>
<evidence type="ECO:0000256" key="3">
    <source>
        <dbReference type="ARBA" id="ARBA00012274"/>
    </source>
</evidence>
<gene>
    <name evidence="17" type="ORF">C5L14_00480</name>
</gene>
<dbReference type="InterPro" id="IPR013344">
    <property type="entry name" value="RNR_NrdJ/NrdZ"/>
</dbReference>
<dbReference type="InterPro" id="IPR029072">
    <property type="entry name" value="YebC-like"/>
</dbReference>
<organism evidence="17 18">
    <name type="scientific">Labrys okinawensis</name>
    <dbReference type="NCBI Taxonomy" id="346911"/>
    <lineage>
        <taxon>Bacteria</taxon>
        <taxon>Pseudomonadati</taxon>
        <taxon>Pseudomonadota</taxon>
        <taxon>Alphaproteobacteria</taxon>
        <taxon>Hyphomicrobiales</taxon>
        <taxon>Xanthobacteraceae</taxon>
        <taxon>Labrys</taxon>
    </lineage>
</organism>
<dbReference type="InterPro" id="IPR013678">
    <property type="entry name" value="RNR_2_N"/>
</dbReference>
<evidence type="ECO:0000313" key="18">
    <source>
        <dbReference type="Proteomes" id="UP000237682"/>
    </source>
</evidence>
<feature type="compositionally biased region" description="Basic and acidic residues" evidence="14">
    <location>
        <begin position="932"/>
        <end position="945"/>
    </location>
</feature>
<dbReference type="GO" id="GO:0050897">
    <property type="term" value="F:cobalt ion binding"/>
    <property type="evidence" value="ECO:0007669"/>
    <property type="project" value="InterPro"/>
</dbReference>
<evidence type="ECO:0000259" key="15">
    <source>
        <dbReference type="Pfam" id="PF02867"/>
    </source>
</evidence>
<keyword evidence="7" id="KW-0547">Nucleotide-binding</keyword>
<evidence type="ECO:0000256" key="8">
    <source>
        <dbReference type="ARBA" id="ARBA00023002"/>
    </source>
</evidence>
<comment type="cofactor">
    <cofactor evidence="1">
        <name>adenosylcob(III)alamin</name>
        <dbReference type="ChEBI" id="CHEBI:18408"/>
    </cofactor>
</comment>
<dbReference type="EC" id="1.17.4.1" evidence="3"/>
<dbReference type="EMBL" id="PUEJ01000001">
    <property type="protein sequence ID" value="PRH89105.1"/>
    <property type="molecule type" value="Genomic_DNA"/>
</dbReference>
<dbReference type="PANTHER" id="PTHR43371">
    <property type="entry name" value="VITAMIN B12-DEPENDENT RIBONUCLEOTIDE REDUCTASE"/>
    <property type="match status" value="1"/>
</dbReference>
<comment type="catalytic activity">
    <reaction evidence="13">
        <text>a 2'-deoxyribonucleoside 5'-diphosphate + [thioredoxin]-disulfide + H2O = a ribonucleoside 5'-diphosphate + [thioredoxin]-dithiol</text>
        <dbReference type="Rhea" id="RHEA:23252"/>
        <dbReference type="Rhea" id="RHEA-COMP:10698"/>
        <dbReference type="Rhea" id="RHEA-COMP:10700"/>
        <dbReference type="ChEBI" id="CHEBI:15377"/>
        <dbReference type="ChEBI" id="CHEBI:29950"/>
        <dbReference type="ChEBI" id="CHEBI:50058"/>
        <dbReference type="ChEBI" id="CHEBI:57930"/>
        <dbReference type="ChEBI" id="CHEBI:73316"/>
        <dbReference type="EC" id="1.17.4.1"/>
    </reaction>
</comment>
<evidence type="ECO:0000256" key="6">
    <source>
        <dbReference type="ARBA" id="ARBA00022634"/>
    </source>
</evidence>
<sequence length="1038" mass="114065">MQINPLHTAGTDDPYMLLSFKEAASEIRNTDGTVIFQFPRIISPRNWSQVAIDIVARRYLRKGDVPACLRTVPEDGVPSWLWRSMPDEEALRLLPESDRYGSETDLRKVFDRIAGATTYWGWKHHYFTTETDARSFFDEYRFLLASQKIAPNTPQWFNTGLHWAYGIEGSSQGHFFYDEDAQQVISSANAYERPQTHSCFIQSVADDLVSEGGILQHIADEARIAKLGSGTGANYSDIRGADEDLAAGGKACGLIAVLRASDRAAGLVTANGSTRQSSKMVIVDIDHPDIEEFINWKVKEEQKVAFLVAGSRSSARHLNAIVKACRDGEGAANCDPLRNTELNRQIHLAREAQIPENYIDRVIELVRQGCPPDDLPIYDTDWNGEAYFTVAGQNANNAVRVSNEFLRSIEQGSSWTLRARKDRQAMKSVPARKLWEQIAYSAWAAGDPGVHFSTTIDEWHTCPVAGPIRGSNSCSEFLFLDDTGTTLAAINLMQFRGADGRLDLDGFEHTCRLATLMLEITVAMAQYPSRNIALRTYQYRPIGLGFANLGGLLMASAIPYDSDEGRALGGAMTAIMAGVCYATSAQIAAEKGAFAGFAANRDPMLRVIRNHRRAAHGQTGGYEGLSIPPVPLNHATLVRKVPDGGRLLEHAVRAWDRALALGEQFGYRNAQATVLAPTGTTGLVMDCDTNGIEPDFALVKLKKLTGGGYLKIINRAVPVALRSLGYDETQICDIEAYATGRQSLEGAPDINRLTLKAKGFTDERLDAVERALAGAFDIRSAFTQWTIGRDFLLQTLKIPAARLADPAFDLLTYLDYDEAAIERANIHVCGTMTLEGAPHLKPEHLPVFDCANQCGRYGKRHLSVDGHLRMMAAAQPFISGAISKTVNMPRTATVEDCKTALVKSWHLSLKANALYRDGSKLSQPLNAQTSSVRRDEMPAEETSDRHPPIQLTAAKAHLLSPAGVPSTFQAGWQPQFPKKLTDFPVVGLREPTTFKEKAPRHSLNVTWDTSRLQISLPLTGPSQMASFINRQTSGAKVA</sequence>
<dbReference type="GO" id="GO:0004748">
    <property type="term" value="F:ribonucleoside-diphosphate reductase activity, thioredoxin disulfide as acceptor"/>
    <property type="evidence" value="ECO:0007669"/>
    <property type="project" value="UniProtKB-EC"/>
</dbReference>
<evidence type="ECO:0000256" key="10">
    <source>
        <dbReference type="ARBA" id="ARBA00023285"/>
    </source>
</evidence>
<comment type="caution">
    <text evidence="17">The sequence shown here is derived from an EMBL/GenBank/DDBJ whole genome shotgun (WGS) entry which is preliminary data.</text>
</comment>
<dbReference type="RefSeq" id="WP_105860071.1">
    <property type="nucleotide sequence ID" value="NZ_PUEJ01000001.1"/>
</dbReference>
<dbReference type="PRINTS" id="PR01183">
    <property type="entry name" value="RIBORDTASEM1"/>
</dbReference>
<keyword evidence="8 17" id="KW-0560">Oxidoreductase</keyword>
<accession>A0A2S9QIE2</accession>
<evidence type="ECO:0000256" key="13">
    <source>
        <dbReference type="ARBA" id="ARBA00047754"/>
    </source>
</evidence>
<evidence type="ECO:0000256" key="12">
    <source>
        <dbReference type="ARBA" id="ARBA00033050"/>
    </source>
</evidence>
<evidence type="ECO:0000259" key="16">
    <source>
        <dbReference type="Pfam" id="PF08471"/>
    </source>
</evidence>
<keyword evidence="18" id="KW-1185">Reference proteome</keyword>
<dbReference type="CDD" id="cd02888">
    <property type="entry name" value="RNR_II_dimer"/>
    <property type="match status" value="1"/>
</dbReference>
<dbReference type="GO" id="GO:0000166">
    <property type="term" value="F:nucleotide binding"/>
    <property type="evidence" value="ECO:0007669"/>
    <property type="project" value="UniProtKB-KW"/>
</dbReference>
<dbReference type="Pfam" id="PF08471">
    <property type="entry name" value="Ribonuc_red_2_N"/>
    <property type="match status" value="1"/>
</dbReference>
<evidence type="ECO:0000256" key="7">
    <source>
        <dbReference type="ARBA" id="ARBA00022741"/>
    </source>
</evidence>
<dbReference type="Proteomes" id="UP000237682">
    <property type="component" value="Unassembled WGS sequence"/>
</dbReference>